<evidence type="ECO:0000313" key="3">
    <source>
        <dbReference type="Proteomes" id="UP000192578"/>
    </source>
</evidence>
<evidence type="ECO:0000256" key="1">
    <source>
        <dbReference type="SAM" id="MobiDB-lite"/>
    </source>
</evidence>
<sequence length="175" mass="19978">MPRKVSDPAQKEQTEQKEQTRLKIQREQRELKEPREQPKAPPVAESGGASKEATEVFNLADVEKFLKSTGCHPPSPRTQADPQKAPLRSEKDIRRRSDRDSRQPEENVSDRQSQSTRGAFLSEEADGEPGFVDDPELAAVYRDVTRTLQRDLARRERQVAEQKARRSGEMARRSD</sequence>
<accession>A0A1W0WSK3</accession>
<protein>
    <submittedName>
        <fullName evidence="2">Uncharacterized protein</fullName>
    </submittedName>
</protein>
<feature type="compositionally biased region" description="Acidic residues" evidence="1">
    <location>
        <begin position="123"/>
        <end position="136"/>
    </location>
</feature>
<evidence type="ECO:0000313" key="2">
    <source>
        <dbReference type="EMBL" id="OQV18188.1"/>
    </source>
</evidence>
<keyword evidence="3" id="KW-1185">Reference proteome</keyword>
<gene>
    <name evidence="2" type="ORF">BV898_07778</name>
</gene>
<organism evidence="2 3">
    <name type="scientific">Hypsibius exemplaris</name>
    <name type="common">Freshwater tardigrade</name>
    <dbReference type="NCBI Taxonomy" id="2072580"/>
    <lineage>
        <taxon>Eukaryota</taxon>
        <taxon>Metazoa</taxon>
        <taxon>Ecdysozoa</taxon>
        <taxon>Tardigrada</taxon>
        <taxon>Eutardigrada</taxon>
        <taxon>Parachela</taxon>
        <taxon>Hypsibioidea</taxon>
        <taxon>Hypsibiidae</taxon>
        <taxon>Hypsibius</taxon>
    </lineage>
</organism>
<dbReference type="Proteomes" id="UP000192578">
    <property type="component" value="Unassembled WGS sequence"/>
</dbReference>
<dbReference type="AlphaFoldDB" id="A0A1W0WSK3"/>
<name>A0A1W0WSK3_HYPEX</name>
<feature type="region of interest" description="Disordered" evidence="1">
    <location>
        <begin position="1"/>
        <end position="137"/>
    </location>
</feature>
<proteinExistence type="predicted"/>
<feature type="compositionally biased region" description="Basic and acidic residues" evidence="1">
    <location>
        <begin position="87"/>
        <end position="109"/>
    </location>
</feature>
<feature type="compositionally biased region" description="Basic and acidic residues" evidence="1">
    <location>
        <begin position="1"/>
        <end position="38"/>
    </location>
</feature>
<dbReference type="EMBL" id="MTYJ01000052">
    <property type="protein sequence ID" value="OQV18188.1"/>
    <property type="molecule type" value="Genomic_DNA"/>
</dbReference>
<reference evidence="3" key="1">
    <citation type="submission" date="2017-01" db="EMBL/GenBank/DDBJ databases">
        <title>Comparative genomics of anhydrobiosis in the tardigrade Hypsibius dujardini.</title>
        <authorList>
            <person name="Yoshida Y."/>
            <person name="Koutsovoulos G."/>
            <person name="Laetsch D."/>
            <person name="Stevens L."/>
            <person name="Kumar S."/>
            <person name="Horikawa D."/>
            <person name="Ishino K."/>
            <person name="Komine S."/>
            <person name="Tomita M."/>
            <person name="Blaxter M."/>
            <person name="Arakawa K."/>
        </authorList>
    </citation>
    <scope>NUCLEOTIDE SEQUENCE [LARGE SCALE GENOMIC DNA]</scope>
    <source>
        <strain evidence="3">Z151</strain>
    </source>
</reference>
<comment type="caution">
    <text evidence="2">The sequence shown here is derived from an EMBL/GenBank/DDBJ whole genome shotgun (WGS) entry which is preliminary data.</text>
</comment>
<feature type="region of interest" description="Disordered" evidence="1">
    <location>
        <begin position="152"/>
        <end position="175"/>
    </location>
</feature>